<dbReference type="Pfam" id="PF02482">
    <property type="entry name" value="Ribosomal_S30AE"/>
    <property type="match status" value="1"/>
</dbReference>
<keyword evidence="2" id="KW-1185">Reference proteome</keyword>
<dbReference type="SUPFAM" id="SSF69754">
    <property type="entry name" value="Ribosome binding protein Y (YfiA homologue)"/>
    <property type="match status" value="1"/>
</dbReference>
<accession>A0ABN0N103</accession>
<dbReference type="Gene3D" id="3.30.160.100">
    <property type="entry name" value="Ribosome hibernation promotion factor-like"/>
    <property type="match status" value="1"/>
</dbReference>
<reference evidence="1 2" key="1">
    <citation type="submission" date="2013-07" db="EMBL/GenBank/DDBJ databases">
        <title>Isolation of a new Chlamydia species from the feral Sacred Ibis (Threskiornis aethiopicus): Chlamydia ibidis.</title>
        <authorList>
            <person name="Vorimore F."/>
            <person name="Hsia R.-C."/>
            <person name="Huot-Creasy H."/>
            <person name="Bastian S."/>
            <person name="Deruyter L."/>
            <person name="Passet A."/>
            <person name="Sachse K."/>
            <person name="Bavoil P."/>
            <person name="Myers G."/>
            <person name="Laroucau K."/>
        </authorList>
    </citation>
    <scope>NUCLEOTIDE SEQUENCE [LARGE SCALE GENOMIC DNA]</scope>
    <source>
        <strain evidence="1 2">10-1398/6</strain>
    </source>
</reference>
<evidence type="ECO:0000313" key="1">
    <source>
        <dbReference type="EMBL" id="EQM63195.1"/>
    </source>
</evidence>
<proteinExistence type="predicted"/>
<comment type="caution">
    <text evidence="1">The sequence shown here is derived from an EMBL/GenBank/DDBJ whole genome shotgun (WGS) entry which is preliminary data.</text>
</comment>
<gene>
    <name evidence="1" type="ORF">H359_0232</name>
</gene>
<name>A0ABN0N103_9CHLA</name>
<organism evidence="1 2">
    <name type="scientific">Chlamydia ibidis 10-1398/6</name>
    <dbReference type="NCBI Taxonomy" id="1046581"/>
    <lineage>
        <taxon>Bacteria</taxon>
        <taxon>Pseudomonadati</taxon>
        <taxon>Chlamydiota</taxon>
        <taxon>Chlamydiia</taxon>
        <taxon>Chlamydiales</taxon>
        <taxon>Chlamydiaceae</taxon>
        <taxon>Chlamydia/Chlamydophila group</taxon>
        <taxon>Chlamydia</taxon>
    </lineage>
</organism>
<dbReference type="InterPro" id="IPR003489">
    <property type="entry name" value="RHF/RaiA"/>
</dbReference>
<sequence length="171" mass="19579">MSYIGEGSFSSYIFPTPPISSILLEQIQGDFMQRSCRPHKQTKRNKFCQGPVEITGKSFQISQPLKKLIFNKSNQLPVSDAIHVVFTPQKNKHSIETHVVVVIGKDTFQAKTIHENPYTAVISSFKKIRNMINKRQKTRIDKKKRGVSLPKEAEEAFPFDQKPPAFYENLL</sequence>
<dbReference type="InterPro" id="IPR036567">
    <property type="entry name" value="RHF-like"/>
</dbReference>
<dbReference type="EMBL" id="APJW01000001">
    <property type="protein sequence ID" value="EQM63195.1"/>
    <property type="molecule type" value="Genomic_DNA"/>
</dbReference>
<dbReference type="Proteomes" id="UP000016064">
    <property type="component" value="Unassembled WGS sequence"/>
</dbReference>
<evidence type="ECO:0000313" key="2">
    <source>
        <dbReference type="Proteomes" id="UP000016064"/>
    </source>
</evidence>
<protein>
    <submittedName>
        <fullName evidence="1">Sigma 54 modulation / S30EA ribosomal family protein</fullName>
    </submittedName>
</protein>